<feature type="active site" description="Proton acceptor" evidence="4 5">
    <location>
        <position position="123"/>
    </location>
</feature>
<keyword evidence="1 4" id="KW-0963">Cytoplasm</keyword>
<dbReference type="HAMAP" id="MF_01968">
    <property type="entry name" value="Sirtuin_ClassU"/>
    <property type="match status" value="1"/>
</dbReference>
<feature type="binding site" evidence="4">
    <location>
        <position position="105"/>
    </location>
    <ligand>
        <name>NAD(+)</name>
        <dbReference type="ChEBI" id="CHEBI:57540"/>
    </ligand>
</feature>
<feature type="binding site" evidence="4">
    <location>
        <position position="35"/>
    </location>
    <ligand>
        <name>nicotinamide</name>
        <dbReference type="ChEBI" id="CHEBI:17154"/>
    </ligand>
</feature>
<reference evidence="7" key="1">
    <citation type="submission" date="2022-04" db="EMBL/GenBank/DDBJ databases">
        <authorList>
            <person name="Seo M.-J."/>
        </authorList>
    </citation>
    <scope>NUCLEOTIDE SEQUENCE</scope>
    <source>
        <strain evidence="7">MBLB2552</strain>
    </source>
</reference>
<evidence type="ECO:0000256" key="4">
    <source>
        <dbReference type="HAMAP-Rule" id="MF_01968"/>
    </source>
</evidence>
<feature type="binding site" evidence="4 5">
    <location>
        <position position="134"/>
    </location>
    <ligand>
        <name>Zn(2+)</name>
        <dbReference type="ChEBI" id="CHEBI:29105"/>
    </ligand>
</feature>
<feature type="binding site" evidence="4">
    <location>
        <position position="216"/>
    </location>
    <ligand>
        <name>NAD(+)</name>
        <dbReference type="ChEBI" id="CHEBI:57540"/>
    </ligand>
</feature>
<dbReference type="Gene3D" id="3.30.1600.10">
    <property type="entry name" value="SIR2/SIRT2 'Small Domain"/>
    <property type="match status" value="1"/>
</dbReference>
<dbReference type="InterPro" id="IPR026591">
    <property type="entry name" value="Sirtuin_cat_small_dom_sf"/>
</dbReference>
<dbReference type="InterPro" id="IPR028628">
    <property type="entry name" value="Sirtuin_class_U"/>
</dbReference>
<dbReference type="NCBIfam" id="NF001752">
    <property type="entry name" value="PRK00481.1-1"/>
    <property type="match status" value="1"/>
</dbReference>
<comment type="function">
    <text evidence="4">NAD-dependent protein deacetylase which modulates the activities of several enzymes which are inactive in their acetylated form.</text>
</comment>
<feature type="binding site" evidence="4">
    <location>
        <position position="193"/>
    </location>
    <ligand>
        <name>NAD(+)</name>
        <dbReference type="ChEBI" id="CHEBI:57540"/>
    </ligand>
</feature>
<dbReference type="AlphaFoldDB" id="A0A9X1Y146"/>
<dbReference type="EMBL" id="JALPRK010000014">
    <property type="protein sequence ID" value="MCK8488551.1"/>
    <property type="molecule type" value="Genomic_DNA"/>
</dbReference>
<dbReference type="InterPro" id="IPR029035">
    <property type="entry name" value="DHS-like_NAD/FAD-binding_dom"/>
</dbReference>
<dbReference type="Gene3D" id="3.40.50.1220">
    <property type="entry name" value="TPP-binding domain"/>
    <property type="match status" value="1"/>
</dbReference>
<dbReference type="PANTHER" id="PTHR11085:SF4">
    <property type="entry name" value="NAD-DEPENDENT PROTEIN DEACYLASE"/>
    <property type="match status" value="1"/>
</dbReference>
<feature type="binding site" evidence="4 5">
    <location>
        <position position="131"/>
    </location>
    <ligand>
        <name>Zn(2+)</name>
        <dbReference type="ChEBI" id="CHEBI:29105"/>
    </ligand>
</feature>
<feature type="binding site" evidence="4 5">
    <location>
        <position position="155"/>
    </location>
    <ligand>
        <name>Zn(2+)</name>
        <dbReference type="ChEBI" id="CHEBI:29105"/>
    </ligand>
</feature>
<evidence type="ECO:0000313" key="8">
    <source>
        <dbReference type="Proteomes" id="UP001139534"/>
    </source>
</evidence>
<evidence type="ECO:0000256" key="1">
    <source>
        <dbReference type="ARBA" id="ARBA00022490"/>
    </source>
</evidence>
<comment type="subcellular location">
    <subcellularLocation>
        <location evidence="4">Cytoplasm</location>
    </subcellularLocation>
</comment>
<sequence length="249" mass="27168">MTKEIDTLADWIQESHHIVFFGGAGVSTESGIPDFRSAAGIYQMEKASPYAPEEILSRRFFERHPEVFFDFYKTKMIHTEAQPNAAHRFLAVLEQAGKLNAVVTQNIDGLHQQAGSQRVLELHGSVHRNTCMDCGHTYTLADVMGSEDVVPRCACGGIIKPDVVLYGESLDEQVIQDTVDAIAGADLLLIGGTSLTVQPAAHLVTYFRGERTVLINASSTSYDHRASLLITEPIGAVLVAVSQKLGLEE</sequence>
<feature type="binding site" evidence="4">
    <location>
        <position position="24"/>
    </location>
    <ligand>
        <name>NAD(+)</name>
        <dbReference type="ChEBI" id="CHEBI:57540"/>
    </ligand>
</feature>
<feature type="binding site" evidence="4">
    <location>
        <position position="234"/>
    </location>
    <ligand>
        <name>NAD(+)</name>
        <dbReference type="ChEBI" id="CHEBI:57540"/>
    </ligand>
</feature>
<evidence type="ECO:0000256" key="5">
    <source>
        <dbReference type="PROSITE-ProRule" id="PRU00236"/>
    </source>
</evidence>
<gene>
    <name evidence="4" type="primary">cobB</name>
    <name evidence="7" type="ORF">M0651_15355</name>
</gene>
<comment type="caution">
    <text evidence="7">The sequence shown here is derived from an EMBL/GenBank/DDBJ whole genome shotgun (WGS) entry which is preliminary data.</text>
</comment>
<dbReference type="RefSeq" id="WP_248552625.1">
    <property type="nucleotide sequence ID" value="NZ_JALPRK010000014.1"/>
</dbReference>
<dbReference type="InterPro" id="IPR050134">
    <property type="entry name" value="NAD-dep_sirtuin_deacylases"/>
</dbReference>
<evidence type="ECO:0000256" key="3">
    <source>
        <dbReference type="ARBA" id="ARBA00023027"/>
    </source>
</evidence>
<feature type="domain" description="Deacetylase sirtuin-type" evidence="6">
    <location>
        <begin position="1"/>
        <end position="248"/>
    </location>
</feature>
<keyword evidence="2 4" id="KW-0808">Transferase</keyword>
<keyword evidence="7" id="KW-0012">Acyltransferase</keyword>
<name>A0A9X1Y146_9BACL</name>
<feature type="binding site" evidence="4">
    <location>
        <position position="36"/>
    </location>
    <ligand>
        <name>NAD(+)</name>
        <dbReference type="ChEBI" id="CHEBI:57540"/>
    </ligand>
</feature>
<comment type="similarity">
    <text evidence="4">Belongs to the sirtuin family. Class U subfamily.</text>
</comment>
<evidence type="ECO:0000256" key="2">
    <source>
        <dbReference type="ARBA" id="ARBA00022679"/>
    </source>
</evidence>
<organism evidence="7 8">
    <name type="scientific">Paenibacillus mellifer</name>
    <dbReference type="NCBI Taxonomy" id="2937794"/>
    <lineage>
        <taxon>Bacteria</taxon>
        <taxon>Bacillati</taxon>
        <taxon>Bacillota</taxon>
        <taxon>Bacilli</taxon>
        <taxon>Bacillales</taxon>
        <taxon>Paenibacillaceae</taxon>
        <taxon>Paenibacillus</taxon>
    </lineage>
</organism>
<accession>A0A9X1Y146</accession>
<feature type="binding site" evidence="4">
    <location>
        <position position="217"/>
    </location>
    <ligand>
        <name>NAD(+)</name>
        <dbReference type="ChEBI" id="CHEBI:57540"/>
    </ligand>
</feature>
<feature type="binding site" evidence="4 5">
    <location>
        <position position="153"/>
    </location>
    <ligand>
        <name>Zn(2+)</name>
        <dbReference type="ChEBI" id="CHEBI:29105"/>
    </ligand>
</feature>
<proteinExistence type="inferred from homology"/>
<dbReference type="GO" id="GO:0070403">
    <property type="term" value="F:NAD+ binding"/>
    <property type="evidence" value="ECO:0007669"/>
    <property type="project" value="UniProtKB-UniRule"/>
</dbReference>
<dbReference type="EC" id="2.3.1.286" evidence="4"/>
<dbReference type="InterPro" id="IPR026590">
    <property type="entry name" value="Ssirtuin_cat_dom"/>
</dbReference>
<dbReference type="PROSITE" id="PS50305">
    <property type="entry name" value="SIRTUIN"/>
    <property type="match status" value="1"/>
</dbReference>
<feature type="binding site" evidence="4">
    <location>
        <position position="28"/>
    </location>
    <ligand>
        <name>NAD(+)</name>
        <dbReference type="ChEBI" id="CHEBI:57540"/>
    </ligand>
</feature>
<feature type="binding site" evidence="4">
    <location>
        <position position="35"/>
    </location>
    <ligand>
        <name>NAD(+)</name>
        <dbReference type="ChEBI" id="CHEBI:57540"/>
    </ligand>
</feature>
<dbReference type="GO" id="GO:0017136">
    <property type="term" value="F:histone deacetylase activity, NAD-dependent"/>
    <property type="evidence" value="ECO:0007669"/>
    <property type="project" value="TreeGrafter"/>
</dbReference>
<comment type="catalytic activity">
    <reaction evidence="4">
        <text>N(6)-acetyl-L-lysyl-[protein] + NAD(+) + H2O = 2''-O-acetyl-ADP-D-ribose + nicotinamide + L-lysyl-[protein]</text>
        <dbReference type="Rhea" id="RHEA:43636"/>
        <dbReference type="Rhea" id="RHEA-COMP:9752"/>
        <dbReference type="Rhea" id="RHEA-COMP:10731"/>
        <dbReference type="ChEBI" id="CHEBI:15377"/>
        <dbReference type="ChEBI" id="CHEBI:17154"/>
        <dbReference type="ChEBI" id="CHEBI:29969"/>
        <dbReference type="ChEBI" id="CHEBI:57540"/>
        <dbReference type="ChEBI" id="CHEBI:61930"/>
        <dbReference type="ChEBI" id="CHEBI:83767"/>
        <dbReference type="EC" id="2.3.1.286"/>
    </reaction>
</comment>
<keyword evidence="4 5" id="KW-0479">Metal-binding</keyword>
<evidence type="ECO:0000259" key="6">
    <source>
        <dbReference type="PROSITE" id="PS50305"/>
    </source>
</evidence>
<feature type="binding site" evidence="4">
    <location>
        <position position="194"/>
    </location>
    <ligand>
        <name>NAD(+)</name>
        <dbReference type="ChEBI" id="CHEBI:57540"/>
    </ligand>
</feature>
<protein>
    <recommendedName>
        <fullName evidence="4">NAD-dependent protein deacetylase</fullName>
        <ecNumber evidence="4">2.3.1.286</ecNumber>
    </recommendedName>
    <alternativeName>
        <fullName evidence="4">Regulatory protein SIR2 homolog</fullName>
    </alternativeName>
</protein>
<evidence type="ECO:0000313" key="7">
    <source>
        <dbReference type="EMBL" id="MCK8488551.1"/>
    </source>
</evidence>
<dbReference type="GO" id="GO:0005737">
    <property type="term" value="C:cytoplasm"/>
    <property type="evidence" value="ECO:0007669"/>
    <property type="project" value="UniProtKB-SubCell"/>
</dbReference>
<comment type="caution">
    <text evidence="4">Lacks conserved residue(s) required for the propagation of feature annotation.</text>
</comment>
<feature type="binding site" evidence="4">
    <location>
        <position position="108"/>
    </location>
    <ligand>
        <name>NAD(+)</name>
        <dbReference type="ChEBI" id="CHEBI:57540"/>
    </ligand>
</feature>
<dbReference type="GO" id="GO:0008270">
    <property type="term" value="F:zinc ion binding"/>
    <property type="evidence" value="ECO:0007669"/>
    <property type="project" value="UniProtKB-UniRule"/>
</dbReference>
<dbReference type="Pfam" id="PF02146">
    <property type="entry name" value="SIR2"/>
    <property type="match status" value="1"/>
</dbReference>
<feature type="binding site" evidence="4">
    <location>
        <position position="108"/>
    </location>
    <ligand>
        <name>nicotinamide</name>
        <dbReference type="ChEBI" id="CHEBI:17154"/>
    </ligand>
</feature>
<dbReference type="Proteomes" id="UP001139534">
    <property type="component" value="Unassembled WGS sequence"/>
</dbReference>
<keyword evidence="4 5" id="KW-0862">Zinc</keyword>
<feature type="binding site" evidence="4">
    <location>
        <position position="123"/>
    </location>
    <ligand>
        <name>NAD(+)</name>
        <dbReference type="ChEBI" id="CHEBI:57540"/>
    </ligand>
</feature>
<dbReference type="SUPFAM" id="SSF52467">
    <property type="entry name" value="DHS-like NAD/FAD-binding domain"/>
    <property type="match status" value="1"/>
</dbReference>
<feature type="binding site" evidence="4">
    <location>
        <position position="107"/>
    </location>
    <ligand>
        <name>NAD(+)</name>
        <dbReference type="ChEBI" id="CHEBI:57540"/>
    </ligand>
</feature>
<keyword evidence="3 4" id="KW-0520">NAD</keyword>
<dbReference type="NCBIfam" id="NF001753">
    <property type="entry name" value="PRK00481.1-3"/>
    <property type="match status" value="1"/>
</dbReference>
<dbReference type="InterPro" id="IPR003000">
    <property type="entry name" value="Sirtuin"/>
</dbReference>
<feature type="binding site" evidence="4">
    <location>
        <position position="107"/>
    </location>
    <ligand>
        <name>nicotinamide</name>
        <dbReference type="ChEBI" id="CHEBI:17154"/>
    </ligand>
</feature>
<dbReference type="PANTHER" id="PTHR11085">
    <property type="entry name" value="NAD-DEPENDENT PROTEIN DEACYLASE SIRTUIN-5, MITOCHONDRIAL-RELATED"/>
    <property type="match status" value="1"/>
</dbReference>
<keyword evidence="8" id="KW-1185">Reference proteome</keyword>
<comment type="cofactor">
    <cofactor evidence="4">
        <name>Zn(2+)</name>
        <dbReference type="ChEBI" id="CHEBI:29105"/>
    </cofactor>
    <text evidence="4">Binds 1 zinc ion per subunit.</text>
</comment>